<evidence type="ECO:0000259" key="2">
    <source>
        <dbReference type="Pfam" id="PF00535"/>
    </source>
</evidence>
<sequence length="607" mass="68237">MPLRALWNRARGALLQRRAHRIYRRTVTDVTNQAWRLAAELHDRLPAWVDRDRPLISVITPVYNTPKRYLRDLVDSFLLQQADFAELLLVDDGSTHQECKAFLDCLSAPGVAVHRMSENQGIVGATNLGMDRSKGEWVTFLDHDDALAPHALAVIRAAIEKHPDGNFFYTDEVVTGSDLAAEDLFLKPAFDRVLLSGVNYINHLSVYRSQHAKRLRLRAGTDGSQDYDLLLRYLTDTPDDTVYHVPYPAYLWRRDGRSYSVNNLQKATEAARRAVSDAYGGVAVGSSSVIPDLHRLAFQAAHRTWPSISVIIPNFNAPKLIRQVVGGLLDKTDYPTLEISIIDNGSDNPETLDFYRELTSLHSNVSIHIKKENFNFARAVNRGVSNTRSDFLLLLNNDVEIIHYDWLKEMVSCFDYGNVGAVGAKLLYPSGNIQHAGVIVGFGNYAGHWYLDQPGQFPGPMGRLAVRQSLSAVTGACLLTKRGPWSEVGGFDEQDFKIAYNDVDYCMRLRKRGYRILWTPFATLTHHESASRGSDETPENRERFEREKANLDRHHGTVGFEDPACNPWYTTDRSYPTLRRRAALPSPRTNAIGGSANGRANDMALAR</sequence>
<comment type="caution">
    <text evidence="3">The sequence shown here is derived from an EMBL/GenBank/DDBJ whole genome shotgun (WGS) entry which is preliminary data.</text>
</comment>
<dbReference type="Pfam" id="PF00535">
    <property type="entry name" value="Glycos_transf_2"/>
    <property type="match status" value="2"/>
</dbReference>
<evidence type="ECO:0000313" key="4">
    <source>
        <dbReference type="Proteomes" id="UP000241808"/>
    </source>
</evidence>
<evidence type="ECO:0000256" key="1">
    <source>
        <dbReference type="SAM" id="MobiDB-lite"/>
    </source>
</evidence>
<name>A0A2T4YLR1_9HYPH</name>
<dbReference type="GO" id="GO:0016740">
    <property type="term" value="F:transferase activity"/>
    <property type="evidence" value="ECO:0007669"/>
    <property type="project" value="UniProtKB-KW"/>
</dbReference>
<dbReference type="InterPro" id="IPR001173">
    <property type="entry name" value="Glyco_trans_2-like"/>
</dbReference>
<dbReference type="SUPFAM" id="SSF53448">
    <property type="entry name" value="Nucleotide-diphospho-sugar transferases"/>
    <property type="match status" value="2"/>
</dbReference>
<dbReference type="InterPro" id="IPR029044">
    <property type="entry name" value="Nucleotide-diphossugar_trans"/>
</dbReference>
<feature type="domain" description="Glycosyltransferase 2-like" evidence="2">
    <location>
        <begin position="57"/>
        <end position="167"/>
    </location>
</feature>
<dbReference type="Gene3D" id="3.90.550.10">
    <property type="entry name" value="Spore Coat Polysaccharide Biosynthesis Protein SpsA, Chain A"/>
    <property type="match status" value="2"/>
</dbReference>
<dbReference type="PANTHER" id="PTHR43179">
    <property type="entry name" value="RHAMNOSYLTRANSFERASE WBBL"/>
    <property type="match status" value="1"/>
</dbReference>
<organism evidence="3 4">
    <name type="scientific">Phreatobacter oligotrophus</name>
    <dbReference type="NCBI Taxonomy" id="1122261"/>
    <lineage>
        <taxon>Bacteria</taxon>
        <taxon>Pseudomonadati</taxon>
        <taxon>Pseudomonadota</taxon>
        <taxon>Alphaproteobacteria</taxon>
        <taxon>Hyphomicrobiales</taxon>
        <taxon>Phreatobacteraceae</taxon>
        <taxon>Phreatobacter</taxon>
    </lineage>
</organism>
<accession>A0A2T4YLR1</accession>
<dbReference type="EMBL" id="PZZL01000034">
    <property type="protein sequence ID" value="PTM44261.1"/>
    <property type="molecule type" value="Genomic_DNA"/>
</dbReference>
<dbReference type="Proteomes" id="UP000241808">
    <property type="component" value="Unassembled WGS sequence"/>
</dbReference>
<dbReference type="PANTHER" id="PTHR43179:SF7">
    <property type="entry name" value="RHAMNOSYLTRANSFERASE WBBL"/>
    <property type="match status" value="1"/>
</dbReference>
<feature type="region of interest" description="Disordered" evidence="1">
    <location>
        <begin position="586"/>
        <end position="607"/>
    </location>
</feature>
<keyword evidence="4" id="KW-1185">Reference proteome</keyword>
<evidence type="ECO:0000313" key="3">
    <source>
        <dbReference type="EMBL" id="PTM44261.1"/>
    </source>
</evidence>
<protein>
    <submittedName>
        <fullName evidence="3">GT2 family glycosyltransferase</fullName>
    </submittedName>
</protein>
<dbReference type="AlphaFoldDB" id="A0A2T4YLR1"/>
<proteinExistence type="predicted"/>
<keyword evidence="3" id="KW-0808">Transferase</keyword>
<dbReference type="CDD" id="cd04186">
    <property type="entry name" value="GT_2_like_c"/>
    <property type="match status" value="1"/>
</dbReference>
<reference evidence="3 4" key="1">
    <citation type="submission" date="2018-04" db="EMBL/GenBank/DDBJ databases">
        <title>Genomic Encyclopedia of Archaeal and Bacterial Type Strains, Phase II (KMG-II): from individual species to whole genera.</title>
        <authorList>
            <person name="Goeker M."/>
        </authorList>
    </citation>
    <scope>NUCLEOTIDE SEQUENCE [LARGE SCALE GENOMIC DNA]</scope>
    <source>
        <strain evidence="3 4">DSM 25521</strain>
    </source>
</reference>
<gene>
    <name evidence="3" type="ORF">C8P69_1343</name>
</gene>
<feature type="domain" description="Glycosyltransferase 2-like" evidence="2">
    <location>
        <begin position="309"/>
        <end position="431"/>
    </location>
</feature>